<reference evidence="1" key="1">
    <citation type="journal article" date="2015" name="Nature">
        <title>Complex archaea that bridge the gap between prokaryotes and eukaryotes.</title>
        <authorList>
            <person name="Spang A."/>
            <person name="Saw J.H."/>
            <person name="Jorgensen S.L."/>
            <person name="Zaremba-Niedzwiedzka K."/>
            <person name="Martijn J."/>
            <person name="Lind A.E."/>
            <person name="van Eijk R."/>
            <person name="Schleper C."/>
            <person name="Guy L."/>
            <person name="Ettema T.J."/>
        </authorList>
    </citation>
    <scope>NUCLEOTIDE SEQUENCE</scope>
</reference>
<feature type="non-terminal residue" evidence="1">
    <location>
        <position position="35"/>
    </location>
</feature>
<accession>A0A0F8X7T4</accession>
<proteinExistence type="predicted"/>
<name>A0A0F8X7T4_9ZZZZ</name>
<gene>
    <name evidence="1" type="ORF">LCGC14_2976450</name>
</gene>
<dbReference type="AlphaFoldDB" id="A0A0F8X7T4"/>
<comment type="caution">
    <text evidence="1">The sequence shown here is derived from an EMBL/GenBank/DDBJ whole genome shotgun (WGS) entry which is preliminary data.</text>
</comment>
<protein>
    <submittedName>
        <fullName evidence="1">Uncharacterized protein</fullName>
    </submittedName>
</protein>
<dbReference type="EMBL" id="LAZR01060665">
    <property type="protein sequence ID" value="KKK65212.1"/>
    <property type="molecule type" value="Genomic_DNA"/>
</dbReference>
<sequence>MIAVPAVPVRTFELLNESLYSWEITSNGDLNVSSL</sequence>
<evidence type="ECO:0000313" key="1">
    <source>
        <dbReference type="EMBL" id="KKK65212.1"/>
    </source>
</evidence>
<organism evidence="1">
    <name type="scientific">marine sediment metagenome</name>
    <dbReference type="NCBI Taxonomy" id="412755"/>
    <lineage>
        <taxon>unclassified sequences</taxon>
        <taxon>metagenomes</taxon>
        <taxon>ecological metagenomes</taxon>
    </lineage>
</organism>